<dbReference type="GO" id="GO:0005886">
    <property type="term" value="C:plasma membrane"/>
    <property type="evidence" value="ECO:0007669"/>
    <property type="project" value="UniProtKB-SubCell"/>
</dbReference>
<dbReference type="GO" id="GO:0005524">
    <property type="term" value="F:ATP binding"/>
    <property type="evidence" value="ECO:0007669"/>
    <property type="project" value="UniProtKB-UniRule"/>
</dbReference>
<evidence type="ECO:0000256" key="11">
    <source>
        <dbReference type="RuleBase" id="RU003656"/>
    </source>
</evidence>
<dbReference type="PANTHER" id="PTHR13822">
    <property type="entry name" value="ATP SYNTHASE DELTA/EPSILON CHAIN"/>
    <property type="match status" value="1"/>
</dbReference>
<dbReference type="SUPFAM" id="SSF51344">
    <property type="entry name" value="Epsilon subunit of F1F0-ATP synthase N-terminal domain"/>
    <property type="match status" value="1"/>
</dbReference>
<dbReference type="Proteomes" id="UP000525298">
    <property type="component" value="Unassembled WGS sequence"/>
</dbReference>
<feature type="domain" description="ATP synthase F1 complex delta/epsilon subunit N-terminal" evidence="14">
    <location>
        <begin position="5"/>
        <end position="84"/>
    </location>
</feature>
<keyword evidence="16" id="KW-1185">Reference proteome</keyword>
<dbReference type="CDD" id="cd12152">
    <property type="entry name" value="F1-ATPase_delta"/>
    <property type="match status" value="1"/>
</dbReference>
<evidence type="ECO:0000256" key="7">
    <source>
        <dbReference type="ARBA" id="ARBA00023136"/>
    </source>
</evidence>
<evidence type="ECO:0000256" key="2">
    <source>
        <dbReference type="ARBA" id="ARBA00004202"/>
    </source>
</evidence>
<dbReference type="EMBL" id="JACDUS010000009">
    <property type="protein sequence ID" value="MBA2882358.1"/>
    <property type="molecule type" value="Genomic_DNA"/>
</dbReference>
<comment type="subcellular location">
    <subcellularLocation>
        <location evidence="2 10">Cell membrane</location>
        <topology evidence="2 10">Peripheral membrane protein</topology>
    </subcellularLocation>
</comment>
<dbReference type="InterPro" id="IPR001469">
    <property type="entry name" value="ATP_synth_F1_dsu/esu"/>
</dbReference>
<evidence type="ECO:0000256" key="5">
    <source>
        <dbReference type="ARBA" id="ARBA00022448"/>
    </source>
</evidence>
<comment type="similarity">
    <text evidence="3 10 11">Belongs to the ATPase epsilon chain family.</text>
</comment>
<accession>A0A7W0CAV3</accession>
<keyword evidence="5 10" id="KW-0813">Transport</keyword>
<evidence type="ECO:0000256" key="1">
    <source>
        <dbReference type="ARBA" id="ARBA00003543"/>
    </source>
</evidence>
<dbReference type="InterPro" id="IPR036771">
    <property type="entry name" value="ATPsynth_dsu/esu_N"/>
</dbReference>
<comment type="subunit">
    <text evidence="4 10 11">F-type ATPases have 2 components, CF(1) - the catalytic core - and CF(0) - the membrane proton channel. CF(1) has five subunits: alpha(3), beta(3), gamma(1), delta(1), epsilon(1). CF(0) has three main subunits: a, b and c.</text>
</comment>
<dbReference type="Pfam" id="PF02823">
    <property type="entry name" value="ATP-synt_DE_N"/>
    <property type="match status" value="1"/>
</dbReference>
<evidence type="ECO:0000256" key="10">
    <source>
        <dbReference type="HAMAP-Rule" id="MF_00530"/>
    </source>
</evidence>
<comment type="function">
    <text evidence="1 10">Produces ATP from ADP in the presence of a proton gradient across the membrane.</text>
</comment>
<evidence type="ECO:0000256" key="9">
    <source>
        <dbReference type="ARBA" id="ARBA00023310"/>
    </source>
</evidence>
<dbReference type="InterPro" id="IPR020546">
    <property type="entry name" value="ATP_synth_F1_dsu/esu_N"/>
</dbReference>
<dbReference type="InterPro" id="IPR020547">
    <property type="entry name" value="ATP_synth_F1_esu_C"/>
</dbReference>
<evidence type="ECO:0000313" key="15">
    <source>
        <dbReference type="EMBL" id="MBA2882358.1"/>
    </source>
</evidence>
<dbReference type="SUPFAM" id="SSF46604">
    <property type="entry name" value="Epsilon subunit of F1F0-ATP synthase C-terminal domain"/>
    <property type="match status" value="1"/>
</dbReference>
<dbReference type="Pfam" id="PF00401">
    <property type="entry name" value="ATP-synt_DE"/>
    <property type="match status" value="1"/>
</dbReference>
<dbReference type="RefSeq" id="WP_181551997.1">
    <property type="nucleotide sequence ID" value="NZ_JACDUS010000009.1"/>
</dbReference>
<dbReference type="HAMAP" id="MF_00530">
    <property type="entry name" value="ATP_synth_epsil_bac"/>
    <property type="match status" value="1"/>
</dbReference>
<feature type="domain" description="ATP synthase epsilon subunit C-terminal" evidence="13">
    <location>
        <begin position="88"/>
        <end position="133"/>
    </location>
</feature>
<evidence type="ECO:0000313" key="16">
    <source>
        <dbReference type="Proteomes" id="UP000525298"/>
    </source>
</evidence>
<evidence type="ECO:0000259" key="14">
    <source>
        <dbReference type="Pfam" id="PF02823"/>
    </source>
</evidence>
<dbReference type="GO" id="GO:0046933">
    <property type="term" value="F:proton-transporting ATP synthase activity, rotational mechanism"/>
    <property type="evidence" value="ECO:0007669"/>
    <property type="project" value="UniProtKB-UniRule"/>
</dbReference>
<dbReference type="GO" id="GO:0045259">
    <property type="term" value="C:proton-transporting ATP synthase complex"/>
    <property type="evidence" value="ECO:0007669"/>
    <property type="project" value="UniProtKB-KW"/>
</dbReference>
<keyword evidence="10" id="KW-0375">Hydrogen ion transport</keyword>
<dbReference type="AlphaFoldDB" id="A0A7W0CAV3"/>
<keyword evidence="9 10" id="KW-0066">ATP synthesis</keyword>
<comment type="caution">
    <text evidence="15">The sequence shown here is derived from an EMBL/GenBank/DDBJ whole genome shotgun (WGS) entry which is preliminary data.</text>
</comment>
<dbReference type="InterPro" id="IPR036794">
    <property type="entry name" value="ATP_F1_dsu/esu_C_sf"/>
</dbReference>
<keyword evidence="8 10" id="KW-0139">CF(1)</keyword>
<proteinExistence type="inferred from homology"/>
<dbReference type="PANTHER" id="PTHR13822:SF10">
    <property type="entry name" value="ATP SYNTHASE EPSILON CHAIN, CHLOROPLASTIC"/>
    <property type="match status" value="1"/>
</dbReference>
<keyword evidence="12" id="KW-0175">Coiled coil</keyword>
<gene>
    <name evidence="10" type="primary">atpC</name>
    <name evidence="15" type="ORF">HNR65_002705</name>
</gene>
<reference evidence="15 16" key="1">
    <citation type="submission" date="2020-07" db="EMBL/GenBank/DDBJ databases">
        <title>Genomic Encyclopedia of Type Strains, Phase IV (KMG-IV): sequencing the most valuable type-strain genomes for metagenomic binning, comparative biology and taxonomic classification.</title>
        <authorList>
            <person name="Goeker M."/>
        </authorList>
    </citation>
    <scope>NUCLEOTIDE SEQUENCE [LARGE SCALE GENOMIC DNA]</scope>
    <source>
        <strain evidence="15 16">DSM 17721</strain>
    </source>
</reference>
<sequence length="139" mass="15377">MAENIQLEIVTPEKYVVSESSQIVMAPGTLGEFGVLSGHTPFLTSLQVGKVRYRNEKGDEHYVFVSGGFAEALPDKVTILAESAERLENIDYERAKDAYERAQQRLAGDKEDVDFARARAAMQRALTRMNIVQGSGSTH</sequence>
<organism evidence="15 16">
    <name type="scientific">Desulfosalsimonas propionicica</name>
    <dbReference type="NCBI Taxonomy" id="332175"/>
    <lineage>
        <taxon>Bacteria</taxon>
        <taxon>Pseudomonadati</taxon>
        <taxon>Thermodesulfobacteriota</taxon>
        <taxon>Desulfobacteria</taxon>
        <taxon>Desulfobacterales</taxon>
        <taxon>Desulfosalsimonadaceae</taxon>
        <taxon>Desulfosalsimonas</taxon>
    </lineage>
</organism>
<evidence type="ECO:0000256" key="12">
    <source>
        <dbReference type="SAM" id="Coils"/>
    </source>
</evidence>
<dbReference type="NCBIfam" id="TIGR01216">
    <property type="entry name" value="ATP_synt_epsi"/>
    <property type="match status" value="1"/>
</dbReference>
<evidence type="ECO:0000256" key="6">
    <source>
        <dbReference type="ARBA" id="ARBA00023065"/>
    </source>
</evidence>
<dbReference type="Gene3D" id="2.60.15.10">
    <property type="entry name" value="F0F1 ATP synthase delta/epsilon subunit, N-terminal"/>
    <property type="match status" value="1"/>
</dbReference>
<dbReference type="NCBIfam" id="NF009980">
    <property type="entry name" value="PRK13446.1"/>
    <property type="match status" value="1"/>
</dbReference>
<feature type="coiled-coil region" evidence="12">
    <location>
        <begin position="92"/>
        <end position="119"/>
    </location>
</feature>
<keyword evidence="10" id="KW-1003">Cell membrane</keyword>
<evidence type="ECO:0000256" key="4">
    <source>
        <dbReference type="ARBA" id="ARBA00011648"/>
    </source>
</evidence>
<keyword evidence="6 10" id="KW-0406">Ion transport</keyword>
<evidence type="ECO:0000256" key="3">
    <source>
        <dbReference type="ARBA" id="ARBA00005712"/>
    </source>
</evidence>
<dbReference type="Gene3D" id="1.20.5.440">
    <property type="entry name" value="ATP synthase delta/epsilon subunit, C-terminal domain"/>
    <property type="match status" value="1"/>
</dbReference>
<keyword evidence="7 10" id="KW-0472">Membrane</keyword>
<evidence type="ECO:0000256" key="8">
    <source>
        <dbReference type="ARBA" id="ARBA00023196"/>
    </source>
</evidence>
<name>A0A7W0CAV3_9BACT</name>
<protein>
    <recommendedName>
        <fullName evidence="10">ATP synthase epsilon chain</fullName>
    </recommendedName>
    <alternativeName>
        <fullName evidence="10">ATP synthase F1 sector epsilon subunit</fullName>
    </alternativeName>
    <alternativeName>
        <fullName evidence="10">F-ATPase epsilon subunit</fullName>
    </alternativeName>
</protein>
<evidence type="ECO:0000259" key="13">
    <source>
        <dbReference type="Pfam" id="PF00401"/>
    </source>
</evidence>